<dbReference type="InterPro" id="IPR016181">
    <property type="entry name" value="Acyl_CoA_acyltransferase"/>
</dbReference>
<dbReference type="Pfam" id="PF13527">
    <property type="entry name" value="Acetyltransf_9"/>
    <property type="match status" value="1"/>
</dbReference>
<dbReference type="SUPFAM" id="SSF55729">
    <property type="entry name" value="Acyl-CoA N-acyltransferases (Nat)"/>
    <property type="match status" value="1"/>
</dbReference>
<gene>
    <name evidence="2" type="ORF">AWM70_16955</name>
</gene>
<dbReference type="AlphaFoldDB" id="A0A1B1N3S7"/>
<dbReference type="PROSITE" id="PS51186">
    <property type="entry name" value="GNAT"/>
    <property type="match status" value="1"/>
</dbReference>
<sequence length="389" mass="42293">MAELRVLETGELQEAAQLADLVFRDQEQKSMGIAFPYIFAAEAPESLGVYDQGKLVAFMGIVPARITVGPAALQVYSIGSVCTHEDARGKGYASKLLDQAMSHMREAGASLMLVSGDRSLYLRAGCRTFGQMRQYVLTPPTDALHILHHEINAEAAYRSRPAEAKDFSAMAGLYAQELTHYDLSLYDLSRLIQAEPLASCYKLSHRTWIAERENGEAAAFAVIGVPYGEHVTAAPLVIEAAGEPAAIAALCLKAMTEHGLKSLKFPVGLHRLELIQELDRSGFASEARANEGTIKILDPAKLWQQLLPYLTDKNPGAARISVTASADETSAALLLDGQTAAELSTDQLSAMIFQKMDAEDGFKLPDELQKRLEGAFPIPFPFTGGLYYI</sequence>
<accession>A0A1B1N3S7</accession>
<feature type="domain" description="N-acetyltransferase" evidence="1">
    <location>
        <begin position="2"/>
        <end position="150"/>
    </location>
</feature>
<evidence type="ECO:0000313" key="3">
    <source>
        <dbReference type="Proteomes" id="UP000092573"/>
    </source>
</evidence>
<proteinExistence type="predicted"/>
<dbReference type="KEGG" id="pyg:AWM70_16955"/>
<dbReference type="STRING" id="1462996.AWM70_16955"/>
<dbReference type="CDD" id="cd04301">
    <property type="entry name" value="NAT_SF"/>
    <property type="match status" value="1"/>
</dbReference>
<dbReference type="Gene3D" id="3.40.630.30">
    <property type="match status" value="1"/>
</dbReference>
<organism evidence="2 3">
    <name type="scientific">Paenibacillus yonginensis</name>
    <dbReference type="NCBI Taxonomy" id="1462996"/>
    <lineage>
        <taxon>Bacteria</taxon>
        <taxon>Bacillati</taxon>
        <taxon>Bacillota</taxon>
        <taxon>Bacilli</taxon>
        <taxon>Bacillales</taxon>
        <taxon>Paenibacillaceae</taxon>
        <taxon>Paenibacillus</taxon>
    </lineage>
</organism>
<dbReference type="InterPro" id="IPR000182">
    <property type="entry name" value="GNAT_dom"/>
</dbReference>
<protein>
    <recommendedName>
        <fullName evidence="1">N-acetyltransferase domain-containing protein</fullName>
    </recommendedName>
</protein>
<dbReference type="InterPro" id="IPR051554">
    <property type="entry name" value="Acetyltransferase_Eis"/>
</dbReference>
<dbReference type="OrthoDB" id="5291446at2"/>
<dbReference type="EMBL" id="CP014167">
    <property type="protein sequence ID" value="ANS76062.1"/>
    <property type="molecule type" value="Genomic_DNA"/>
</dbReference>
<dbReference type="PANTHER" id="PTHR37817">
    <property type="entry name" value="N-ACETYLTRANSFERASE EIS"/>
    <property type="match status" value="1"/>
</dbReference>
<dbReference type="RefSeq" id="WP_068698350.1">
    <property type="nucleotide sequence ID" value="NZ_CP014167.1"/>
</dbReference>
<keyword evidence="3" id="KW-1185">Reference proteome</keyword>
<dbReference type="GO" id="GO:0034069">
    <property type="term" value="F:aminoglycoside N-acetyltransferase activity"/>
    <property type="evidence" value="ECO:0007669"/>
    <property type="project" value="TreeGrafter"/>
</dbReference>
<dbReference type="PANTHER" id="PTHR37817:SF1">
    <property type="entry name" value="N-ACETYLTRANSFERASE EIS"/>
    <property type="match status" value="1"/>
</dbReference>
<name>A0A1B1N3S7_9BACL</name>
<evidence type="ECO:0000313" key="2">
    <source>
        <dbReference type="EMBL" id="ANS76062.1"/>
    </source>
</evidence>
<reference evidence="2 3" key="1">
    <citation type="submission" date="2016-01" db="EMBL/GenBank/DDBJ databases">
        <title>Complete Genome Sequence of Paenibacillus yonginensis DCY84, a novel Plant Growth-Promoting Bacteria with Elicitation of Induced Systemic Resistance.</title>
        <authorList>
            <person name="Kim Y.J."/>
            <person name="Yang D.C."/>
            <person name="Sukweenadhi J."/>
        </authorList>
    </citation>
    <scope>NUCLEOTIDE SEQUENCE [LARGE SCALE GENOMIC DNA]</scope>
    <source>
        <strain evidence="2 3">DCY84</strain>
    </source>
</reference>
<dbReference type="GO" id="GO:0030649">
    <property type="term" value="P:aminoglycoside antibiotic catabolic process"/>
    <property type="evidence" value="ECO:0007669"/>
    <property type="project" value="TreeGrafter"/>
</dbReference>
<evidence type="ECO:0000259" key="1">
    <source>
        <dbReference type="PROSITE" id="PS51186"/>
    </source>
</evidence>
<dbReference type="Proteomes" id="UP000092573">
    <property type="component" value="Chromosome"/>
</dbReference>